<proteinExistence type="predicted"/>
<dbReference type="PANTHER" id="PTHR30055">
    <property type="entry name" value="HTH-TYPE TRANSCRIPTIONAL REGULATOR RUTR"/>
    <property type="match status" value="1"/>
</dbReference>
<feature type="region of interest" description="Disordered" evidence="3">
    <location>
        <begin position="135"/>
        <end position="165"/>
    </location>
</feature>
<dbReference type="RefSeq" id="WP_223912092.1">
    <property type="nucleotide sequence ID" value="NZ_AP025017.1"/>
</dbReference>
<sequence>MSTPSSTPGRTADSSRAATDGRTADPERSLRKRENTRARLVEVAADVVAARGIAGTRIDDVVKEAGFTRGAFYSNYSSLQEVLNEAIAARTETILRTVDKAVEAIEGMPTTESLMDLLDSIAQSEVQAAREMESVGSGPGRMAGPPHRIWSKPACTASSRPSSWA</sequence>
<gene>
    <name evidence="5" type="ORF">MANAM107_10870</name>
</gene>
<dbReference type="SUPFAM" id="SSF46689">
    <property type="entry name" value="Homeodomain-like"/>
    <property type="match status" value="1"/>
</dbReference>
<reference evidence="5 6" key="1">
    <citation type="submission" date="2021-08" db="EMBL/GenBank/DDBJ databases">
        <title>Whole genome sequence of novel Actinomyces species strain MAS-1.</title>
        <authorList>
            <person name="Saito M."/>
            <person name="Kuwahara N."/>
            <person name="Takizawa T."/>
            <person name="Gotouda H."/>
            <person name="Ochiai T."/>
        </authorList>
    </citation>
    <scope>NUCLEOTIDE SEQUENCE [LARGE SCALE GENOMIC DNA]</scope>
    <source>
        <strain evidence="5 6">MAS-1</strain>
    </source>
</reference>
<feature type="DNA-binding region" description="H-T-H motif" evidence="2">
    <location>
        <begin position="57"/>
        <end position="76"/>
    </location>
</feature>
<evidence type="ECO:0000313" key="6">
    <source>
        <dbReference type="Proteomes" id="UP000824496"/>
    </source>
</evidence>
<dbReference type="Gene3D" id="1.10.357.10">
    <property type="entry name" value="Tetracycline Repressor, domain 2"/>
    <property type="match status" value="1"/>
</dbReference>
<dbReference type="PANTHER" id="PTHR30055:SF241">
    <property type="entry name" value="TRANSCRIPTIONAL REGULATORY PROTEIN"/>
    <property type="match status" value="1"/>
</dbReference>
<dbReference type="EMBL" id="AP025017">
    <property type="protein sequence ID" value="BDA64253.1"/>
    <property type="molecule type" value="Genomic_DNA"/>
</dbReference>
<dbReference type="InterPro" id="IPR009057">
    <property type="entry name" value="Homeodomain-like_sf"/>
</dbReference>
<evidence type="ECO:0000256" key="1">
    <source>
        <dbReference type="ARBA" id="ARBA00023125"/>
    </source>
</evidence>
<dbReference type="Proteomes" id="UP000824496">
    <property type="component" value="Chromosome"/>
</dbReference>
<feature type="compositionally biased region" description="Polar residues" evidence="3">
    <location>
        <begin position="156"/>
        <end position="165"/>
    </location>
</feature>
<evidence type="ECO:0000256" key="3">
    <source>
        <dbReference type="SAM" id="MobiDB-lite"/>
    </source>
</evidence>
<dbReference type="InterPro" id="IPR050109">
    <property type="entry name" value="HTH-type_TetR-like_transc_reg"/>
</dbReference>
<dbReference type="Pfam" id="PF00440">
    <property type="entry name" value="TetR_N"/>
    <property type="match status" value="1"/>
</dbReference>
<dbReference type="PROSITE" id="PS50977">
    <property type="entry name" value="HTH_TETR_2"/>
    <property type="match status" value="1"/>
</dbReference>
<keyword evidence="1 2" id="KW-0238">DNA-binding</keyword>
<accession>A0ABN6K3V8</accession>
<feature type="domain" description="HTH tetR-type" evidence="4">
    <location>
        <begin position="34"/>
        <end position="94"/>
    </location>
</feature>
<name>A0ABN6K3V8_9ACTO</name>
<evidence type="ECO:0000259" key="4">
    <source>
        <dbReference type="PROSITE" id="PS50977"/>
    </source>
</evidence>
<feature type="region of interest" description="Disordered" evidence="3">
    <location>
        <begin position="1"/>
        <end position="35"/>
    </location>
</feature>
<protein>
    <recommendedName>
        <fullName evidence="4">HTH tetR-type domain-containing protein</fullName>
    </recommendedName>
</protein>
<organism evidence="5 6">
    <name type="scientific">Actinomyces capricornis</name>
    <dbReference type="NCBI Taxonomy" id="2755559"/>
    <lineage>
        <taxon>Bacteria</taxon>
        <taxon>Bacillati</taxon>
        <taxon>Actinomycetota</taxon>
        <taxon>Actinomycetes</taxon>
        <taxon>Actinomycetales</taxon>
        <taxon>Actinomycetaceae</taxon>
        <taxon>Actinomyces</taxon>
    </lineage>
</organism>
<feature type="compositionally biased region" description="Basic and acidic residues" evidence="3">
    <location>
        <begin position="22"/>
        <end position="35"/>
    </location>
</feature>
<feature type="compositionally biased region" description="Polar residues" evidence="3">
    <location>
        <begin position="1"/>
        <end position="17"/>
    </location>
</feature>
<evidence type="ECO:0000256" key="2">
    <source>
        <dbReference type="PROSITE-ProRule" id="PRU00335"/>
    </source>
</evidence>
<keyword evidence="6" id="KW-1185">Reference proteome</keyword>
<evidence type="ECO:0000313" key="5">
    <source>
        <dbReference type="EMBL" id="BDA64253.1"/>
    </source>
</evidence>
<dbReference type="InterPro" id="IPR001647">
    <property type="entry name" value="HTH_TetR"/>
</dbReference>